<evidence type="ECO:0000313" key="1">
    <source>
        <dbReference type="EMBL" id="HIR04592.1"/>
    </source>
</evidence>
<dbReference type="InterPro" id="IPR011990">
    <property type="entry name" value="TPR-like_helical_dom_sf"/>
</dbReference>
<accession>A0A9D1D4C6</accession>
<protein>
    <submittedName>
        <fullName evidence="1">Tetratricopeptide repeat protein</fullName>
    </submittedName>
</protein>
<gene>
    <name evidence="1" type="ORF">IAB28_01300</name>
</gene>
<dbReference type="Pfam" id="PF13424">
    <property type="entry name" value="TPR_12"/>
    <property type="match status" value="1"/>
</dbReference>
<dbReference type="Gene3D" id="1.25.40.10">
    <property type="entry name" value="Tetratricopeptide repeat domain"/>
    <property type="match status" value="1"/>
</dbReference>
<dbReference type="EMBL" id="DVGC01000006">
    <property type="protein sequence ID" value="HIR04592.1"/>
    <property type="molecule type" value="Genomic_DNA"/>
</dbReference>
<organism evidence="1 2">
    <name type="scientific">Candidatus Copromonas faecavium</name>
    <name type="common">nom. illeg.</name>
    <dbReference type="NCBI Taxonomy" id="2840740"/>
    <lineage>
        <taxon>Bacteria</taxon>
        <taxon>Bacillati</taxon>
        <taxon>Bacillota</taxon>
        <taxon>Clostridia</taxon>
        <taxon>Lachnospirales</taxon>
        <taxon>Lachnospiraceae</taxon>
        <taxon>Candidatus Copromonas (nom. illeg.)</taxon>
    </lineage>
</organism>
<reference evidence="1" key="2">
    <citation type="journal article" date="2021" name="PeerJ">
        <title>Extensive microbial diversity within the chicken gut microbiome revealed by metagenomics and culture.</title>
        <authorList>
            <person name="Gilroy R."/>
            <person name="Ravi A."/>
            <person name="Getino M."/>
            <person name="Pursley I."/>
            <person name="Horton D.L."/>
            <person name="Alikhan N.F."/>
            <person name="Baker D."/>
            <person name="Gharbi K."/>
            <person name="Hall N."/>
            <person name="Watson M."/>
            <person name="Adriaenssens E.M."/>
            <person name="Foster-Nyarko E."/>
            <person name="Jarju S."/>
            <person name="Secka A."/>
            <person name="Antonio M."/>
            <person name="Oren A."/>
            <person name="Chaudhuri R.R."/>
            <person name="La Ragione R."/>
            <person name="Hildebrand F."/>
            <person name="Pallen M.J."/>
        </authorList>
    </citation>
    <scope>NUCLEOTIDE SEQUENCE</scope>
    <source>
        <strain evidence="1">CHK180-2868</strain>
    </source>
</reference>
<dbReference type="SUPFAM" id="SSF48452">
    <property type="entry name" value="TPR-like"/>
    <property type="match status" value="1"/>
</dbReference>
<reference evidence="1" key="1">
    <citation type="submission" date="2020-10" db="EMBL/GenBank/DDBJ databases">
        <authorList>
            <person name="Gilroy R."/>
        </authorList>
    </citation>
    <scope>NUCLEOTIDE SEQUENCE</scope>
    <source>
        <strain evidence="1">CHK180-2868</strain>
    </source>
</reference>
<dbReference type="Proteomes" id="UP000824250">
    <property type="component" value="Unassembled WGS sequence"/>
</dbReference>
<evidence type="ECO:0000313" key="2">
    <source>
        <dbReference type="Proteomes" id="UP000824250"/>
    </source>
</evidence>
<comment type="caution">
    <text evidence="1">The sequence shown here is derived from an EMBL/GenBank/DDBJ whole genome shotgun (WGS) entry which is preliminary data.</text>
</comment>
<dbReference type="AlphaFoldDB" id="A0A9D1D4C6"/>
<name>A0A9D1D4C6_9FIRM</name>
<proteinExistence type="predicted"/>
<sequence length="289" mass="33098">MILEREDWEEAGCCFRPDTAVSEIHPGEGHYRIMEAIDEYDRLIAMDAAGEAAAHLERCLAQFEEQGDWGAQITILNEMMGFYRNQGNRELGLAAVEKGLALVREHRLADTVSGGTTYLNAATTMKAFGRARESLPYYEQAMYAYENSLDPADYRFGGLFNNMALAYEDLEEYKKAQAYYGKAMDIMEQLRPGSILEIGVTWVNLAVLYEKWGHEEEIDGCLQKAMECFHSDEVIRDGYYAFNCRKCADTFGHFGYFRMKRELSEAAETIYGEIRRQQEKLEEEMEALS</sequence>